<sequence length="88" mass="9910">MIKDNMRVVLDIHFDGKNIDDIFNLPCISGIAKDKDNKPVASLYRESTEGRTTLSLGDHICQYASGKWQVYGSTAAESVNHIGKYRYE</sequence>
<name>A0A8S5Q9Q4_9CAUD</name>
<accession>A0A8S5Q9Q4</accession>
<dbReference type="EMBL" id="BK015609">
    <property type="protein sequence ID" value="DAE15650.1"/>
    <property type="molecule type" value="Genomic_DNA"/>
</dbReference>
<protein>
    <submittedName>
        <fullName evidence="1">Uncharacterized protein</fullName>
    </submittedName>
</protein>
<reference evidence="1" key="1">
    <citation type="journal article" date="2021" name="Proc. Natl. Acad. Sci. U.S.A.">
        <title>A Catalog of Tens of Thousands of Viruses from Human Metagenomes Reveals Hidden Associations with Chronic Diseases.</title>
        <authorList>
            <person name="Tisza M.J."/>
            <person name="Buck C.B."/>
        </authorList>
    </citation>
    <scope>NUCLEOTIDE SEQUENCE</scope>
    <source>
        <strain evidence="1">Ct2ZW1</strain>
    </source>
</reference>
<evidence type="ECO:0000313" key="1">
    <source>
        <dbReference type="EMBL" id="DAE15650.1"/>
    </source>
</evidence>
<proteinExistence type="predicted"/>
<organism evidence="1">
    <name type="scientific">Siphoviridae sp. ct2ZW1</name>
    <dbReference type="NCBI Taxonomy" id="2825316"/>
    <lineage>
        <taxon>Viruses</taxon>
        <taxon>Duplodnaviria</taxon>
        <taxon>Heunggongvirae</taxon>
        <taxon>Uroviricota</taxon>
        <taxon>Caudoviricetes</taxon>
    </lineage>
</organism>